<keyword evidence="3" id="KW-1185">Reference proteome</keyword>
<protein>
    <submittedName>
        <fullName evidence="2">Uncharacterized protein</fullName>
    </submittedName>
</protein>
<evidence type="ECO:0000313" key="2">
    <source>
        <dbReference type="EMBL" id="KAK7368673.1"/>
    </source>
</evidence>
<gene>
    <name evidence="2" type="ORF">VNO80_10701</name>
</gene>
<comment type="caution">
    <text evidence="2">The sequence shown here is derived from an EMBL/GenBank/DDBJ whole genome shotgun (WGS) entry which is preliminary data.</text>
</comment>
<evidence type="ECO:0000256" key="1">
    <source>
        <dbReference type="SAM" id="MobiDB-lite"/>
    </source>
</evidence>
<feature type="compositionally biased region" description="Basic and acidic residues" evidence="1">
    <location>
        <begin position="1"/>
        <end position="10"/>
    </location>
</feature>
<name>A0AAN9RJP6_PHACN</name>
<organism evidence="2 3">
    <name type="scientific">Phaseolus coccineus</name>
    <name type="common">Scarlet runner bean</name>
    <name type="synonym">Phaseolus multiflorus</name>
    <dbReference type="NCBI Taxonomy" id="3886"/>
    <lineage>
        <taxon>Eukaryota</taxon>
        <taxon>Viridiplantae</taxon>
        <taxon>Streptophyta</taxon>
        <taxon>Embryophyta</taxon>
        <taxon>Tracheophyta</taxon>
        <taxon>Spermatophyta</taxon>
        <taxon>Magnoliopsida</taxon>
        <taxon>eudicotyledons</taxon>
        <taxon>Gunneridae</taxon>
        <taxon>Pentapetalae</taxon>
        <taxon>rosids</taxon>
        <taxon>fabids</taxon>
        <taxon>Fabales</taxon>
        <taxon>Fabaceae</taxon>
        <taxon>Papilionoideae</taxon>
        <taxon>50 kb inversion clade</taxon>
        <taxon>NPAAA clade</taxon>
        <taxon>indigoferoid/millettioid clade</taxon>
        <taxon>Phaseoleae</taxon>
        <taxon>Phaseolus</taxon>
    </lineage>
</organism>
<sequence length="133" mass="14451">MAYGSNDKRAATSTQHNTGDNRHMTVSTPSVTSTTTISLPNNPRPTPNHLLLSRIVQSFNNSKEGRQDFSHAKIKSTVTGDSFNNHGSGSQSFKKAEICCCEKSSKSSRSTLPSNRDHVAHYGALHSFNEKGS</sequence>
<feature type="compositionally biased region" description="Low complexity" evidence="1">
    <location>
        <begin position="25"/>
        <end position="38"/>
    </location>
</feature>
<proteinExistence type="predicted"/>
<evidence type="ECO:0000313" key="3">
    <source>
        <dbReference type="Proteomes" id="UP001374584"/>
    </source>
</evidence>
<feature type="region of interest" description="Disordered" evidence="1">
    <location>
        <begin position="1"/>
        <end position="49"/>
    </location>
</feature>
<dbReference type="AlphaFoldDB" id="A0AAN9RJP6"/>
<reference evidence="2 3" key="1">
    <citation type="submission" date="2024-01" db="EMBL/GenBank/DDBJ databases">
        <title>The genomes of 5 underutilized Papilionoideae crops provide insights into root nodulation and disease resistanc.</title>
        <authorList>
            <person name="Jiang F."/>
        </authorList>
    </citation>
    <scope>NUCLEOTIDE SEQUENCE [LARGE SCALE GENOMIC DNA]</scope>
    <source>
        <strain evidence="2">JINMINGXINNONG_FW02</strain>
        <tissue evidence="2">Leaves</tissue>
    </source>
</reference>
<dbReference type="Proteomes" id="UP001374584">
    <property type="component" value="Unassembled WGS sequence"/>
</dbReference>
<accession>A0AAN9RJP6</accession>
<dbReference type="EMBL" id="JAYMYR010000004">
    <property type="protein sequence ID" value="KAK7368673.1"/>
    <property type="molecule type" value="Genomic_DNA"/>
</dbReference>